<organism evidence="2 3">
    <name type="scientific">Astyanax mexicanus</name>
    <name type="common">Blind cave fish</name>
    <name type="synonym">Astyanax fasciatus mexicanus</name>
    <dbReference type="NCBI Taxonomy" id="7994"/>
    <lineage>
        <taxon>Eukaryota</taxon>
        <taxon>Metazoa</taxon>
        <taxon>Chordata</taxon>
        <taxon>Craniata</taxon>
        <taxon>Vertebrata</taxon>
        <taxon>Euteleostomi</taxon>
        <taxon>Actinopterygii</taxon>
        <taxon>Neopterygii</taxon>
        <taxon>Teleostei</taxon>
        <taxon>Ostariophysi</taxon>
        <taxon>Characiformes</taxon>
        <taxon>Characoidei</taxon>
        <taxon>Acestrorhamphidae</taxon>
        <taxon>Acestrorhamphinae</taxon>
        <taxon>Astyanax</taxon>
    </lineage>
</organism>
<dbReference type="Proteomes" id="UP000694621">
    <property type="component" value="Unplaced"/>
</dbReference>
<dbReference type="InterPro" id="IPR036770">
    <property type="entry name" value="Ankyrin_rpt-contain_sf"/>
</dbReference>
<dbReference type="PROSITE" id="PS50088">
    <property type="entry name" value="ANK_REPEAT"/>
    <property type="match status" value="1"/>
</dbReference>
<dbReference type="InterPro" id="IPR002110">
    <property type="entry name" value="Ankyrin_rpt"/>
</dbReference>
<dbReference type="Pfam" id="PF12796">
    <property type="entry name" value="Ank_2"/>
    <property type="match status" value="1"/>
</dbReference>
<keyword evidence="1" id="KW-0040">ANK repeat</keyword>
<name>A0A8B9GUX5_ASTMX</name>
<evidence type="ECO:0000313" key="2">
    <source>
        <dbReference type="Ensembl" id="ENSAMXP00005003105.1"/>
    </source>
</evidence>
<evidence type="ECO:0000313" key="3">
    <source>
        <dbReference type="Proteomes" id="UP000694621"/>
    </source>
</evidence>
<dbReference type="Ensembl" id="ENSAMXT00005003543.1">
    <property type="protein sequence ID" value="ENSAMXP00005003105.1"/>
    <property type="gene ID" value="ENSAMXG00005001939.1"/>
</dbReference>
<dbReference type="SUPFAM" id="SSF48403">
    <property type="entry name" value="Ankyrin repeat"/>
    <property type="match status" value="1"/>
</dbReference>
<feature type="repeat" description="ANK" evidence="1">
    <location>
        <begin position="44"/>
        <end position="76"/>
    </location>
</feature>
<reference evidence="2" key="1">
    <citation type="submission" date="2025-08" db="UniProtKB">
        <authorList>
            <consortium name="Ensembl"/>
        </authorList>
    </citation>
    <scope>IDENTIFICATION</scope>
</reference>
<proteinExistence type="predicted"/>
<dbReference type="AlphaFoldDB" id="A0A8B9GUX5"/>
<dbReference type="Gene3D" id="1.25.40.20">
    <property type="entry name" value="Ankyrin repeat-containing domain"/>
    <property type="match status" value="1"/>
</dbReference>
<dbReference type="PROSITE" id="PS50297">
    <property type="entry name" value="ANK_REP_REGION"/>
    <property type="match status" value="1"/>
</dbReference>
<sequence length="93" mass="10203">IISAVLCSNPDVVIFTEGVNIVLYCVIFDYLLNHRANPDIQDKRGKTPVILSAELGHEGMVALLAQYHANMNVEDNEGKGKTYLDALIWGAVC</sequence>
<evidence type="ECO:0000256" key="1">
    <source>
        <dbReference type="PROSITE-ProRule" id="PRU00023"/>
    </source>
</evidence>
<protein>
    <submittedName>
        <fullName evidence="2">Uncharacterized protein</fullName>
    </submittedName>
</protein>
<accession>A0A8B9GUX5</accession>